<dbReference type="GO" id="GO:0005524">
    <property type="term" value="F:ATP binding"/>
    <property type="evidence" value="ECO:0007669"/>
    <property type="project" value="UniProtKB-KW"/>
</dbReference>
<evidence type="ECO:0000256" key="12">
    <source>
        <dbReference type="ARBA" id="ARBA00023235"/>
    </source>
</evidence>
<dbReference type="InterPro" id="IPR017853">
    <property type="entry name" value="GH"/>
</dbReference>
<dbReference type="SUPFAM" id="SSF51011">
    <property type="entry name" value="Glycosyl hydrolase domain"/>
    <property type="match status" value="1"/>
</dbReference>
<dbReference type="CDD" id="cd11334">
    <property type="entry name" value="AmyAc_TreS"/>
    <property type="match status" value="1"/>
</dbReference>
<feature type="domain" description="Glycosyl hydrolase family 13 catalytic" evidence="16">
    <location>
        <begin position="26"/>
        <end position="420"/>
    </location>
</feature>
<evidence type="ECO:0000256" key="14">
    <source>
        <dbReference type="ARBA" id="ARBA00031378"/>
    </source>
</evidence>
<dbReference type="InterPro" id="IPR040999">
    <property type="entry name" value="Mak_N_cap"/>
</dbReference>
<dbReference type="PANTHER" id="PTHR10357">
    <property type="entry name" value="ALPHA-AMYLASE FAMILY MEMBER"/>
    <property type="match status" value="1"/>
</dbReference>
<dbReference type="Gene3D" id="2.60.40.1180">
    <property type="entry name" value="Golgi alpha-mannosidase II"/>
    <property type="match status" value="1"/>
</dbReference>
<keyword evidence="10" id="KW-0106">Calcium</keyword>
<comment type="catalytic activity">
    <reaction evidence="1">
        <text>D-maltose = alpha,alpha-trehalose</text>
        <dbReference type="Rhea" id="RHEA:15145"/>
        <dbReference type="ChEBI" id="CHEBI:16551"/>
        <dbReference type="ChEBI" id="CHEBI:17306"/>
        <dbReference type="EC" id="5.4.99.16"/>
    </reaction>
</comment>
<evidence type="ECO:0000256" key="15">
    <source>
        <dbReference type="ARBA" id="ARBA00049067"/>
    </source>
</evidence>
<dbReference type="InterPro" id="IPR032091">
    <property type="entry name" value="Malt_amylase-like_C"/>
</dbReference>
<dbReference type="InterPro" id="IPR013780">
    <property type="entry name" value="Glyco_hydro_b"/>
</dbReference>
<dbReference type="InterPro" id="IPR012810">
    <property type="entry name" value="TreS/a-amylase_N"/>
</dbReference>
<evidence type="ECO:0000256" key="10">
    <source>
        <dbReference type="ARBA" id="ARBA00022837"/>
    </source>
</evidence>
<dbReference type="InterPro" id="IPR012811">
    <property type="entry name" value="TreS_maltokin_C_dom"/>
</dbReference>
<reference evidence="17 18" key="1">
    <citation type="submission" date="2016-10" db="EMBL/GenBank/DDBJ databases">
        <title>Draft Genome sequence of Roseomonas sp. strain M3.</title>
        <authorList>
            <person name="Subhash Y."/>
            <person name="Lee S."/>
        </authorList>
    </citation>
    <scope>NUCLEOTIDE SEQUENCE [LARGE SCALE GENOMIC DNA]</scope>
    <source>
        <strain evidence="17 18">M3</strain>
    </source>
</reference>
<dbReference type="AlphaFoldDB" id="A0A1V2GVR2"/>
<keyword evidence="7 17" id="KW-0808">Transferase</keyword>
<dbReference type="EMBL" id="MLCO01000290">
    <property type="protein sequence ID" value="ONG47273.1"/>
    <property type="molecule type" value="Genomic_DNA"/>
</dbReference>
<comment type="similarity">
    <text evidence="3">Belongs to the aminoglycoside phosphotransferase family.</text>
</comment>
<keyword evidence="12" id="KW-0413">Isomerase</keyword>
<dbReference type="PANTHER" id="PTHR10357:SF219">
    <property type="entry name" value="MALTOSE ALPHA-D-GLUCOSYLTRANSFERASE"/>
    <property type="match status" value="1"/>
</dbReference>
<evidence type="ECO:0000256" key="1">
    <source>
        <dbReference type="ARBA" id="ARBA00001595"/>
    </source>
</evidence>
<evidence type="ECO:0000256" key="5">
    <source>
        <dbReference type="ARBA" id="ARBA00012619"/>
    </source>
</evidence>
<evidence type="ECO:0000256" key="3">
    <source>
        <dbReference type="ARBA" id="ARBA00006219"/>
    </source>
</evidence>
<dbReference type="Proteomes" id="UP000188879">
    <property type="component" value="Unassembled WGS sequence"/>
</dbReference>
<dbReference type="InterPro" id="IPR045857">
    <property type="entry name" value="O16G_dom_2"/>
</dbReference>
<name>A0A1V2GVR2_9PROT</name>
<accession>A0A1V2GVR2</accession>
<dbReference type="OrthoDB" id="9805159at2"/>
<dbReference type="GO" id="GO:0047471">
    <property type="term" value="F:maltose alpha-D-glucosyltransferase activity"/>
    <property type="evidence" value="ECO:0007669"/>
    <property type="project" value="UniProtKB-EC"/>
</dbReference>
<comment type="catalytic activity">
    <reaction evidence="15">
        <text>D-maltose + ATP = alpha-maltose 1-phosphate + ADP + H(+)</text>
        <dbReference type="Rhea" id="RHEA:31915"/>
        <dbReference type="ChEBI" id="CHEBI:15378"/>
        <dbReference type="ChEBI" id="CHEBI:17306"/>
        <dbReference type="ChEBI" id="CHEBI:30616"/>
        <dbReference type="ChEBI" id="CHEBI:63576"/>
        <dbReference type="ChEBI" id="CHEBI:456216"/>
        <dbReference type="EC" id="2.7.1.175"/>
    </reaction>
</comment>
<dbReference type="NCBIfam" id="TIGR02456">
    <property type="entry name" value="treS_nterm"/>
    <property type="match status" value="1"/>
</dbReference>
<dbReference type="Pfam" id="PF18085">
    <property type="entry name" value="Mak_N_cap"/>
    <property type="match status" value="1"/>
</dbReference>
<evidence type="ECO:0000259" key="16">
    <source>
        <dbReference type="SMART" id="SM00642"/>
    </source>
</evidence>
<evidence type="ECO:0000313" key="17">
    <source>
        <dbReference type="EMBL" id="ONG47273.1"/>
    </source>
</evidence>
<dbReference type="GO" id="GO:0016740">
    <property type="term" value="F:transferase activity"/>
    <property type="evidence" value="ECO:0007669"/>
    <property type="project" value="UniProtKB-KW"/>
</dbReference>
<dbReference type="SMART" id="SM00642">
    <property type="entry name" value="Aamy"/>
    <property type="match status" value="1"/>
</dbReference>
<dbReference type="EC" id="5.4.99.16" evidence="5"/>
<evidence type="ECO:0000313" key="18">
    <source>
        <dbReference type="Proteomes" id="UP000188879"/>
    </source>
</evidence>
<proteinExistence type="inferred from homology"/>
<keyword evidence="11" id="KW-0067">ATP-binding</keyword>
<evidence type="ECO:0000256" key="4">
    <source>
        <dbReference type="ARBA" id="ARBA00011962"/>
    </source>
</evidence>
<sequence>MPAAAAAPLPEHPADPLWYKDAVIYQLHIKSFFDSNDDGVGDLPGLIAKLDYIATLGVDVVWLLPFYPSPRRDDGYDIAEYKAVHPEYGTLADIRRFIQAAHARGIRVVTELVINHTSDQHPWFQRARRAKPGSVHRDFYVWSDTDKKYEGTRIIFLDTEKSNWTWDAEAGAYFWHRFYSHQPDLNFDNPQVMKEVLSVMRFWLDAGVDGLRLDAIPYLIERDGTNNENLPETHVVLKKIRAALDEHAPGKMLLAEANQWPEDTQQYFGDGDECHMSFHFPLMPRMYMAMAQEDRFPITDILRQTPEIPDTCQWAIFLRNHDELTLEMVTDKERDYLWNTYASDKRARINLGIRRRLAPLLEHDRRRIELMNSLLLSMPGTPVLYYGDEIGMGDNIHLGDRDGVRTPMQWSPDRNGGFSRANPASLVLPAIMDPVYGFQAVNVEAQSADPHSLLNWTRRMLAVRKRHQSFGRGNFGYLYPGNRKILAYLREYEGETILCVCNLSRTAQAVELDLAQFAGRVPVELVGGSSFPPIGQLTYLLTLPPYGFYWFLLATEVAMPSWHTPAPEAMSELSTLVLRGGLADVLAAAPRRVIEHDALPQYLAKRRWFAGKDGPPADPHLAFAEALADTTVEVLLAEVEVTEGDGRARYLLPLGIAWEDEAGSSALPQQLALARVRRGRRVGVLTDAFALDALPTGVLKGLAESAVMPLSEGEIRFLPTSQFDAASIPADAEIRRLSAEQSNSSLIIGDQAVLKLVRRVTEGISPETEMTRHLTERGFGQTAPLLGEVVRIGADGTPRTLVVVQGFVRNQGDGWGWTTDFLQRSVGELAVAEASPEEQENAFGGYAVFAAALGKRLAEMHAVLAEESDDPAFNPEPATAKETKAWARGARLQLEAALKALAAPRDWASPADAEAAAQLIAQKAALSAAIDRLAAAGEGALQTRIHGDFHLGQVLVVQGDACIIDFEGEPAKSLEQRRAKSSPMRDVAGLLRSFDYAVASARPESEPTAGEEAERRTALLEDFRNHAGSAFLGAYRAVHAETPRPWVAGEAEAALLELFLLEKAAYEICYEAANRPGWLPIPLHGLARLSATILGASPSKE</sequence>
<evidence type="ECO:0000256" key="7">
    <source>
        <dbReference type="ARBA" id="ARBA00022679"/>
    </source>
</evidence>
<evidence type="ECO:0000256" key="13">
    <source>
        <dbReference type="ARBA" id="ARBA00031251"/>
    </source>
</evidence>
<evidence type="ECO:0000256" key="9">
    <source>
        <dbReference type="ARBA" id="ARBA00022741"/>
    </source>
</evidence>
<evidence type="ECO:0000256" key="8">
    <source>
        <dbReference type="ARBA" id="ARBA00022723"/>
    </source>
</evidence>
<dbReference type="EC" id="2.7.1.175" evidence="4"/>
<keyword evidence="18" id="KW-1185">Reference proteome</keyword>
<protein>
    <recommendedName>
        <fullName evidence="6">Maltokinase</fullName>
        <ecNumber evidence="4">2.7.1.175</ecNumber>
        <ecNumber evidence="5">5.4.99.16</ecNumber>
    </recommendedName>
    <alternativeName>
        <fullName evidence="14">Maltose alpha-D-glucosyltransferase</fullName>
    </alternativeName>
    <alternativeName>
        <fullName evidence="13">Maltose-1-phosphate synthase</fullName>
    </alternativeName>
</protein>
<dbReference type="RefSeq" id="WP_076959852.1">
    <property type="nucleotide sequence ID" value="NZ_MLCO01000290.1"/>
</dbReference>
<comment type="similarity">
    <text evidence="2">Belongs to the glycosyl hydrolase 13 family. TreS subfamily.</text>
</comment>
<dbReference type="GO" id="GO:0046872">
    <property type="term" value="F:metal ion binding"/>
    <property type="evidence" value="ECO:0007669"/>
    <property type="project" value="UniProtKB-KW"/>
</dbReference>
<evidence type="ECO:0000256" key="6">
    <source>
        <dbReference type="ARBA" id="ARBA00013882"/>
    </source>
</evidence>
<dbReference type="Gene3D" id="3.90.1200.10">
    <property type="match status" value="1"/>
</dbReference>
<keyword evidence="8" id="KW-0479">Metal-binding</keyword>
<dbReference type="Pfam" id="PF16657">
    <property type="entry name" value="Malt_amylase_C"/>
    <property type="match status" value="1"/>
</dbReference>
<dbReference type="Pfam" id="PF00128">
    <property type="entry name" value="Alpha-amylase"/>
    <property type="match status" value="1"/>
</dbReference>
<dbReference type="Gene3D" id="3.20.20.80">
    <property type="entry name" value="Glycosidases"/>
    <property type="match status" value="1"/>
</dbReference>
<dbReference type="SUPFAM" id="SSF51445">
    <property type="entry name" value="(Trans)glycosidases"/>
    <property type="match status" value="1"/>
</dbReference>
<evidence type="ECO:0000256" key="11">
    <source>
        <dbReference type="ARBA" id="ARBA00022840"/>
    </source>
</evidence>
<evidence type="ECO:0000256" key="2">
    <source>
        <dbReference type="ARBA" id="ARBA00005496"/>
    </source>
</evidence>
<dbReference type="FunFam" id="3.20.20.80:FF:000055">
    <property type="entry name" value="Trehalose synthase"/>
    <property type="match status" value="1"/>
</dbReference>
<dbReference type="NCBIfam" id="TIGR02457">
    <property type="entry name" value="TreS_Cterm"/>
    <property type="match status" value="1"/>
</dbReference>
<gene>
    <name evidence="17" type="ORF">BKE38_24200</name>
</gene>
<keyword evidence="9" id="KW-0547">Nucleotide-binding</keyword>
<dbReference type="GO" id="GO:0005975">
    <property type="term" value="P:carbohydrate metabolic process"/>
    <property type="evidence" value="ECO:0007669"/>
    <property type="project" value="InterPro"/>
</dbReference>
<dbReference type="InterPro" id="IPR006047">
    <property type="entry name" value="GH13_cat_dom"/>
</dbReference>
<dbReference type="InterPro" id="IPR011009">
    <property type="entry name" value="Kinase-like_dom_sf"/>
</dbReference>
<comment type="caution">
    <text evidence="17">The sequence shown here is derived from an EMBL/GenBank/DDBJ whole genome shotgun (WGS) entry which is preliminary data.</text>
</comment>
<dbReference type="SUPFAM" id="SSF56112">
    <property type="entry name" value="Protein kinase-like (PK-like)"/>
    <property type="match status" value="1"/>
</dbReference>
<dbReference type="Gene3D" id="3.90.400.10">
    <property type="entry name" value="Oligo-1,6-glucosidase, Domain 2"/>
    <property type="match status" value="1"/>
</dbReference>
<organism evidence="17 18">
    <name type="scientific">Teichococcus deserti</name>
    <dbReference type="NCBI Taxonomy" id="1817963"/>
    <lineage>
        <taxon>Bacteria</taxon>
        <taxon>Pseudomonadati</taxon>
        <taxon>Pseudomonadota</taxon>
        <taxon>Alphaproteobacteria</taxon>
        <taxon>Acetobacterales</taxon>
        <taxon>Roseomonadaceae</taxon>
        <taxon>Roseomonas</taxon>
    </lineage>
</organism>